<feature type="transmembrane region" description="Helical" evidence="5">
    <location>
        <begin position="187"/>
        <end position="214"/>
    </location>
</feature>
<evidence type="ECO:0000256" key="2">
    <source>
        <dbReference type="ARBA" id="ARBA00022692"/>
    </source>
</evidence>
<reference evidence="6 7" key="1">
    <citation type="submission" date="2019-10" db="EMBL/GenBank/DDBJ databases">
        <title>Dictyobacter vulcani sp. nov., within the class Ktedonobacteria, isolated from soil of volcanic Mt. Zao.</title>
        <authorList>
            <person name="Zheng Y."/>
            <person name="Wang C.M."/>
            <person name="Sakai Y."/>
            <person name="Abe K."/>
            <person name="Yokota A."/>
            <person name="Yabe S."/>
        </authorList>
    </citation>
    <scope>NUCLEOTIDE SEQUENCE [LARGE SCALE GENOMIC DNA]</scope>
    <source>
        <strain evidence="6 7">W12</strain>
    </source>
</reference>
<dbReference type="EMBL" id="BKZW01000004">
    <property type="protein sequence ID" value="GER91574.1"/>
    <property type="molecule type" value="Genomic_DNA"/>
</dbReference>
<comment type="subcellular location">
    <subcellularLocation>
        <location evidence="1">Membrane</location>
        <topology evidence="1">Multi-pass membrane protein</topology>
    </subcellularLocation>
</comment>
<keyword evidence="4 5" id="KW-0472">Membrane</keyword>
<evidence type="ECO:0000256" key="5">
    <source>
        <dbReference type="SAM" id="Phobius"/>
    </source>
</evidence>
<dbReference type="InterPro" id="IPR002293">
    <property type="entry name" value="AA/rel_permease1"/>
</dbReference>
<name>A0A5J4KQC1_9CHLR</name>
<gene>
    <name evidence="6" type="ORF">KDW_57360</name>
</gene>
<keyword evidence="2 5" id="KW-0812">Transmembrane</keyword>
<sequence>MDQRETRVLNIPAENGNQEAQMSKGFIDGDDPAHIARTQIIKGSKYPSHERIRTVRPTKKALESVSPGLLKVTDAMLVPPQGSGRFLFYLKRTLIGAPIATSQAEHERLTKVKALAVLSSDAISSVAYATEACMGILLFAGLGSLNLILPISIAIIVLLAIVAMSYSQTIPAYPGGGGSYIVAKDNLGVSAGLVAASALLIDYVLTVSVSVASGVQNLASIPLFHFLNAPHMEALLDVGLVIIITVVNLRGVRESGSIFAIPTYFFIISAVFMIVVGMFEAFVLHHQPLVSTFHTLNNQAVHATESVSIFLVLRAFASGCSAMTGVEAISNGVPAFKKPEPRNARLTLVWMASILAFLFGGITILTLTNGIAPDPSGTQTVIAQLASHIFSGPLAFFFPLFQVGILLILTLAANTSYADFPRLASLLARDNFLPHQFAFRGDRLAFSIGIVSLAIMASILLLVFDGSVDHLIDLYAVGVFLSFTLSQSGMVLHWWRLRTQQKTWLRSAIINGTGALTTALVAIIIASTKFISGAWIVVVLIPLLVLMFMGIHAHYKRVEQERTTNIPARPTDIKHLFIVPIAGMDRVSVQSLSYARSISDNVIAVHVAIDGDDEKRVRAAWKQWRPNIGADEKTELIIIESPYRSLTRPLLAYIDTVHELYSEYTLTVLLPEFIVGHLWEHILHNQTALSIKAALLFRPGIIVTSVPQHLTSRMHDLPETVTTP</sequence>
<feature type="transmembrane region" description="Helical" evidence="5">
    <location>
        <begin position="507"/>
        <end position="527"/>
    </location>
</feature>
<dbReference type="GO" id="GO:0016020">
    <property type="term" value="C:membrane"/>
    <property type="evidence" value="ECO:0007669"/>
    <property type="project" value="UniProtKB-SubCell"/>
</dbReference>
<feature type="transmembrane region" description="Helical" evidence="5">
    <location>
        <begin position="264"/>
        <end position="286"/>
    </location>
</feature>
<comment type="caution">
    <text evidence="6">The sequence shown here is derived from an EMBL/GenBank/DDBJ whole genome shotgun (WGS) entry which is preliminary data.</text>
</comment>
<dbReference type="GO" id="GO:0022857">
    <property type="term" value="F:transmembrane transporter activity"/>
    <property type="evidence" value="ECO:0007669"/>
    <property type="project" value="InterPro"/>
</dbReference>
<feature type="transmembrane region" description="Helical" evidence="5">
    <location>
        <begin position="147"/>
        <end position="166"/>
    </location>
</feature>
<evidence type="ECO:0000313" key="7">
    <source>
        <dbReference type="Proteomes" id="UP000326912"/>
    </source>
</evidence>
<evidence type="ECO:0000256" key="3">
    <source>
        <dbReference type="ARBA" id="ARBA00022989"/>
    </source>
</evidence>
<feature type="transmembrane region" description="Helical" evidence="5">
    <location>
        <begin position="533"/>
        <end position="553"/>
    </location>
</feature>
<feature type="transmembrane region" description="Helical" evidence="5">
    <location>
        <begin position="234"/>
        <end position="252"/>
    </location>
</feature>
<dbReference type="RefSeq" id="WP_233097954.1">
    <property type="nucleotide sequence ID" value="NZ_BKZW01000004.1"/>
</dbReference>
<dbReference type="Gene3D" id="1.20.1740.10">
    <property type="entry name" value="Amino acid/polyamine transporter I"/>
    <property type="match status" value="1"/>
</dbReference>
<dbReference type="PANTHER" id="PTHR47704">
    <property type="entry name" value="POTASSIUM TRANSPORTER KIMA"/>
    <property type="match status" value="1"/>
</dbReference>
<feature type="transmembrane region" description="Helical" evidence="5">
    <location>
        <begin position="475"/>
        <end position="495"/>
    </location>
</feature>
<dbReference type="Pfam" id="PF13520">
    <property type="entry name" value="AA_permease_2"/>
    <property type="match status" value="1"/>
</dbReference>
<feature type="transmembrane region" description="Helical" evidence="5">
    <location>
        <begin position="392"/>
        <end position="413"/>
    </location>
</feature>
<dbReference type="InterPro" id="IPR053153">
    <property type="entry name" value="APC_K+_Transporter"/>
</dbReference>
<organism evidence="6 7">
    <name type="scientific">Dictyobacter vulcani</name>
    <dbReference type="NCBI Taxonomy" id="2607529"/>
    <lineage>
        <taxon>Bacteria</taxon>
        <taxon>Bacillati</taxon>
        <taxon>Chloroflexota</taxon>
        <taxon>Ktedonobacteria</taxon>
        <taxon>Ktedonobacterales</taxon>
        <taxon>Dictyobacteraceae</taxon>
        <taxon>Dictyobacter</taxon>
    </lineage>
</organism>
<dbReference type="PANTHER" id="PTHR47704:SF1">
    <property type="entry name" value="POTASSIUM TRANSPORTER KIMA"/>
    <property type="match status" value="1"/>
</dbReference>
<proteinExistence type="predicted"/>
<accession>A0A5J4KQC1</accession>
<dbReference type="AlphaFoldDB" id="A0A5J4KQC1"/>
<evidence type="ECO:0000256" key="4">
    <source>
        <dbReference type="ARBA" id="ARBA00023136"/>
    </source>
</evidence>
<evidence type="ECO:0000313" key="6">
    <source>
        <dbReference type="EMBL" id="GER91574.1"/>
    </source>
</evidence>
<evidence type="ECO:0000256" key="1">
    <source>
        <dbReference type="ARBA" id="ARBA00004141"/>
    </source>
</evidence>
<feature type="transmembrane region" description="Helical" evidence="5">
    <location>
        <begin position="347"/>
        <end position="372"/>
    </location>
</feature>
<protein>
    <submittedName>
        <fullName evidence="6">Amino acid permease</fullName>
    </submittedName>
</protein>
<feature type="transmembrane region" description="Helical" evidence="5">
    <location>
        <begin position="444"/>
        <end position="463"/>
    </location>
</feature>
<keyword evidence="7" id="KW-1185">Reference proteome</keyword>
<keyword evidence="3 5" id="KW-1133">Transmembrane helix</keyword>
<dbReference type="Proteomes" id="UP000326912">
    <property type="component" value="Unassembled WGS sequence"/>
</dbReference>